<dbReference type="OrthoDB" id="429143at2759"/>
<feature type="compositionally biased region" description="Low complexity" evidence="1">
    <location>
        <begin position="10"/>
        <end position="28"/>
    </location>
</feature>
<name>S3CWC0_OPHP1</name>
<dbReference type="PANTHER" id="PTHR13847:SF129">
    <property type="entry name" value="FAD DEPENDENT OXIDOREDUCTASE"/>
    <property type="match status" value="1"/>
</dbReference>
<dbReference type="VEuPathDB" id="FungiDB:F503_03695"/>
<accession>S3CWC0</accession>
<gene>
    <name evidence="3" type="ORF">F503_03695</name>
</gene>
<dbReference type="GO" id="GO:0005737">
    <property type="term" value="C:cytoplasm"/>
    <property type="evidence" value="ECO:0007669"/>
    <property type="project" value="TreeGrafter"/>
</dbReference>
<evidence type="ECO:0000313" key="3">
    <source>
        <dbReference type="EMBL" id="EPE05090.1"/>
    </source>
</evidence>
<dbReference type="InterPro" id="IPR036188">
    <property type="entry name" value="FAD/NAD-bd_sf"/>
</dbReference>
<feature type="domain" description="FAD dependent oxidoreductase" evidence="2">
    <location>
        <begin position="62"/>
        <end position="477"/>
    </location>
</feature>
<dbReference type="Gene3D" id="3.30.9.10">
    <property type="entry name" value="D-Amino Acid Oxidase, subunit A, domain 2"/>
    <property type="match status" value="1"/>
</dbReference>
<dbReference type="InterPro" id="IPR006076">
    <property type="entry name" value="FAD-dep_OxRdtase"/>
</dbReference>
<keyword evidence="4" id="KW-1185">Reference proteome</keyword>
<proteinExistence type="predicted"/>
<evidence type="ECO:0000259" key="2">
    <source>
        <dbReference type="Pfam" id="PF01266"/>
    </source>
</evidence>
<dbReference type="AlphaFoldDB" id="S3CWC0"/>
<evidence type="ECO:0000256" key="1">
    <source>
        <dbReference type="SAM" id="MobiDB-lite"/>
    </source>
</evidence>
<dbReference type="SUPFAM" id="SSF51905">
    <property type="entry name" value="FAD/NAD(P)-binding domain"/>
    <property type="match status" value="1"/>
</dbReference>
<reference evidence="3 4" key="1">
    <citation type="journal article" date="2013" name="BMC Genomics">
        <title>The genome and transcriptome of the pine saprophyte Ophiostoma piceae, and a comparison with the bark beetle-associated pine pathogen Grosmannia clavigera.</title>
        <authorList>
            <person name="Haridas S."/>
            <person name="Wang Y."/>
            <person name="Lim L."/>
            <person name="Massoumi Alamouti S."/>
            <person name="Jackman S."/>
            <person name="Docking R."/>
            <person name="Robertson G."/>
            <person name="Birol I."/>
            <person name="Bohlmann J."/>
            <person name="Breuil C."/>
        </authorList>
    </citation>
    <scope>NUCLEOTIDE SEQUENCE [LARGE SCALE GENOMIC DNA]</scope>
    <source>
        <strain evidence="3 4">UAMH 11346</strain>
    </source>
</reference>
<dbReference type="OMA" id="LEHSHVW"/>
<sequence>MTAYEEIPEAAKAAPSTATAPAEPATIAGLPSENPSASYWLHDPSSVLLGHRSTPELPAEADVVVIGSGITGSFAADKLVGSGDGGSVLLLEAREACFGATGRNGGHCQPMIYYSAPDVAGFELANFHFLDGFVAKNNIDCDWHRQPQGGVHAFLDQDLFDAAVAVVDALAKKQPGLAKQVAVVRAGAPAVTAGPNDTPVTLKDLRLRDGVVGALVQKHAASVWPYKLVAWVLERLVKTQPSSKFNLQTNTPATKLTKDDGQGWLVETPRGTVKAKAVLLATNGYTSHLLPPSLADLIVPVRAQVAALVPPTTASGGPAAILASSYVFMGHDYEFSDGRGERDEYLVQRPFVDAASSKVGPGGHLILGGGRERAANSGVGVWRDDEVEPVVAEFLRTHLAPALDVGDEGEPPAPLKADYEWTGVMGFSRDHHPWVGQVPSEILGEPADDASSLYIAAGFSGHGMPSTSLCGRAVAKLIRKDLKWTSAEGAEAEEADHPLPDCHWLTTERLEKVRATCAPVAETDKRGFIVDFQGMLEARLAGQ</sequence>
<organism evidence="3 4">
    <name type="scientific">Ophiostoma piceae (strain UAMH 11346)</name>
    <name type="common">Sap stain fungus</name>
    <dbReference type="NCBI Taxonomy" id="1262450"/>
    <lineage>
        <taxon>Eukaryota</taxon>
        <taxon>Fungi</taxon>
        <taxon>Dikarya</taxon>
        <taxon>Ascomycota</taxon>
        <taxon>Pezizomycotina</taxon>
        <taxon>Sordariomycetes</taxon>
        <taxon>Sordariomycetidae</taxon>
        <taxon>Ophiostomatales</taxon>
        <taxon>Ophiostomataceae</taxon>
        <taxon>Ophiostoma</taxon>
    </lineage>
</organism>
<dbReference type="eggNOG" id="ENOG502QUK9">
    <property type="taxonomic scope" value="Eukaryota"/>
</dbReference>
<dbReference type="Gene3D" id="3.50.50.60">
    <property type="entry name" value="FAD/NAD(P)-binding domain"/>
    <property type="match status" value="1"/>
</dbReference>
<dbReference type="STRING" id="1262450.S3CWC0"/>
<protein>
    <submittedName>
        <fullName evidence="3">Fad dependent oxidoreductase</fullName>
    </submittedName>
</protein>
<dbReference type="PANTHER" id="PTHR13847">
    <property type="entry name" value="SARCOSINE DEHYDROGENASE-RELATED"/>
    <property type="match status" value="1"/>
</dbReference>
<dbReference type="Pfam" id="PF01266">
    <property type="entry name" value="DAO"/>
    <property type="match status" value="1"/>
</dbReference>
<feature type="region of interest" description="Disordered" evidence="1">
    <location>
        <begin position="1"/>
        <end position="28"/>
    </location>
</feature>
<evidence type="ECO:0000313" key="4">
    <source>
        <dbReference type="Proteomes" id="UP000016923"/>
    </source>
</evidence>
<dbReference type="Proteomes" id="UP000016923">
    <property type="component" value="Unassembled WGS sequence"/>
</dbReference>
<dbReference type="EMBL" id="KE148157">
    <property type="protein sequence ID" value="EPE05090.1"/>
    <property type="molecule type" value="Genomic_DNA"/>
</dbReference>
<dbReference type="HOGENOM" id="CLU_022730_3_0_1"/>